<dbReference type="SMART" id="SM00242">
    <property type="entry name" value="MYSc"/>
    <property type="match status" value="1"/>
</dbReference>
<dbReference type="Gene3D" id="1.10.10.820">
    <property type="match status" value="1"/>
</dbReference>
<dbReference type="Pfam" id="PF00069">
    <property type="entry name" value="Pkinase"/>
    <property type="match status" value="1"/>
</dbReference>
<reference evidence="17 18" key="1">
    <citation type="submission" date="2022-12" db="EMBL/GenBank/DDBJ databases">
        <title>Chromosome-level genome of Tegillarca granosa.</title>
        <authorList>
            <person name="Kim J."/>
        </authorList>
    </citation>
    <scope>NUCLEOTIDE SEQUENCE [LARGE SCALE GENOMIC DNA]</scope>
    <source>
        <strain evidence="17">Teg-2019</strain>
        <tissue evidence="17">Adductor muscle</tissue>
    </source>
</reference>
<dbReference type="PRINTS" id="PR00193">
    <property type="entry name" value="MYOSINHEAVY"/>
</dbReference>
<organism evidence="17 18">
    <name type="scientific">Tegillarca granosa</name>
    <name type="common">Malaysian cockle</name>
    <name type="synonym">Anadara granosa</name>
    <dbReference type="NCBI Taxonomy" id="220873"/>
    <lineage>
        <taxon>Eukaryota</taxon>
        <taxon>Metazoa</taxon>
        <taxon>Spiralia</taxon>
        <taxon>Lophotrochozoa</taxon>
        <taxon>Mollusca</taxon>
        <taxon>Bivalvia</taxon>
        <taxon>Autobranchia</taxon>
        <taxon>Pteriomorphia</taxon>
        <taxon>Arcoida</taxon>
        <taxon>Arcoidea</taxon>
        <taxon>Arcidae</taxon>
        <taxon>Tegillarca</taxon>
    </lineage>
</organism>
<dbReference type="InterPro" id="IPR008271">
    <property type="entry name" value="Ser/Thr_kinase_AS"/>
</dbReference>
<evidence type="ECO:0000259" key="15">
    <source>
        <dbReference type="PROSITE" id="PS50011"/>
    </source>
</evidence>
<gene>
    <name evidence="17" type="ORF">KUTeg_002425</name>
</gene>
<keyword evidence="3" id="KW-0963">Cytoplasm</keyword>
<dbReference type="Gene3D" id="1.10.510.10">
    <property type="entry name" value="Transferase(Phosphotransferase) domain 1"/>
    <property type="match status" value="1"/>
</dbReference>
<evidence type="ECO:0000256" key="11">
    <source>
        <dbReference type="ARBA" id="ARBA00023273"/>
    </source>
</evidence>
<comment type="subcellular location">
    <subcellularLocation>
        <location evidence="2">Cell projection</location>
    </subcellularLocation>
    <subcellularLocation>
        <location evidence="1">Cytoplasm</location>
        <location evidence="1">Cytoskeleton</location>
    </subcellularLocation>
</comment>
<dbReference type="Gene3D" id="1.20.58.530">
    <property type="match status" value="1"/>
</dbReference>
<evidence type="ECO:0000256" key="4">
    <source>
        <dbReference type="ARBA" id="ARBA00022737"/>
    </source>
</evidence>
<dbReference type="InterPro" id="IPR000719">
    <property type="entry name" value="Prot_kinase_dom"/>
</dbReference>
<feature type="compositionally biased region" description="Polar residues" evidence="14">
    <location>
        <begin position="895"/>
        <end position="907"/>
    </location>
</feature>
<evidence type="ECO:0000256" key="13">
    <source>
        <dbReference type="PROSITE-ProRule" id="PRU10141"/>
    </source>
</evidence>
<keyword evidence="8 12" id="KW-0505">Motor protein</keyword>
<evidence type="ECO:0000313" key="17">
    <source>
        <dbReference type="EMBL" id="KAJ8320838.1"/>
    </source>
</evidence>
<evidence type="ECO:0000256" key="2">
    <source>
        <dbReference type="ARBA" id="ARBA00004316"/>
    </source>
</evidence>
<dbReference type="Proteomes" id="UP001217089">
    <property type="component" value="Unassembled WGS sequence"/>
</dbReference>
<feature type="binding site" evidence="13">
    <location>
        <position position="53"/>
    </location>
    <ligand>
        <name>ATP</name>
        <dbReference type="ChEBI" id="CHEBI:30616"/>
    </ligand>
</feature>
<dbReference type="InterPro" id="IPR052409">
    <property type="entry name" value="Myosin-III_kinase_activity"/>
</dbReference>
<comment type="caution">
    <text evidence="12">Lacks conserved residue(s) required for the propagation of feature annotation.</text>
</comment>
<dbReference type="InterPro" id="IPR036961">
    <property type="entry name" value="Kinesin_motor_dom_sf"/>
</dbReference>
<proteinExistence type="inferred from homology"/>
<keyword evidence="9 12" id="KW-0009">Actin-binding</keyword>
<evidence type="ECO:0000256" key="7">
    <source>
        <dbReference type="ARBA" id="ARBA00023123"/>
    </source>
</evidence>
<dbReference type="Gene3D" id="1.20.120.720">
    <property type="entry name" value="Myosin VI head, motor domain, U50 subdomain"/>
    <property type="match status" value="1"/>
</dbReference>
<dbReference type="PROSITE" id="PS00107">
    <property type="entry name" value="PROTEIN_KINASE_ATP"/>
    <property type="match status" value="1"/>
</dbReference>
<dbReference type="InterPro" id="IPR027417">
    <property type="entry name" value="P-loop_NTPase"/>
</dbReference>
<dbReference type="InterPro" id="IPR001609">
    <property type="entry name" value="Myosin_head_motor_dom-like"/>
</dbReference>
<dbReference type="InterPro" id="IPR011009">
    <property type="entry name" value="Kinase-like_dom_sf"/>
</dbReference>
<protein>
    <submittedName>
        <fullName evidence="17">Uncharacterized protein</fullName>
    </submittedName>
</protein>
<evidence type="ECO:0000256" key="5">
    <source>
        <dbReference type="ARBA" id="ARBA00022741"/>
    </source>
</evidence>
<keyword evidence="6 12" id="KW-0067">ATP-binding</keyword>
<dbReference type="Pfam" id="PF00063">
    <property type="entry name" value="Myosin_head"/>
    <property type="match status" value="1"/>
</dbReference>
<keyword evidence="11" id="KW-0966">Cell projection</keyword>
<dbReference type="EMBL" id="JARBDR010000141">
    <property type="protein sequence ID" value="KAJ8320838.1"/>
    <property type="molecule type" value="Genomic_DNA"/>
</dbReference>
<evidence type="ECO:0000256" key="1">
    <source>
        <dbReference type="ARBA" id="ARBA00004245"/>
    </source>
</evidence>
<name>A0ABQ9FU95_TEGGR</name>
<dbReference type="SUPFAM" id="SSF56112">
    <property type="entry name" value="Protein kinase-like (PK-like)"/>
    <property type="match status" value="1"/>
</dbReference>
<dbReference type="PROSITE" id="PS50011">
    <property type="entry name" value="PROTEIN_KINASE_DOM"/>
    <property type="match status" value="1"/>
</dbReference>
<dbReference type="PANTHER" id="PTHR46256:SF3">
    <property type="entry name" value="MYOSIN MOTOR DOMAIN-CONTAINING PROTEIN"/>
    <property type="match status" value="1"/>
</dbReference>
<keyword evidence="5 12" id="KW-0547">Nucleotide-binding</keyword>
<evidence type="ECO:0000256" key="12">
    <source>
        <dbReference type="PROSITE-ProRule" id="PRU00782"/>
    </source>
</evidence>
<accession>A0ABQ9FU95</accession>
<dbReference type="SMART" id="SM00220">
    <property type="entry name" value="S_TKc"/>
    <property type="match status" value="1"/>
</dbReference>
<feature type="binding site" evidence="12">
    <location>
        <begin position="435"/>
        <end position="442"/>
    </location>
    <ligand>
        <name>ATP</name>
        <dbReference type="ChEBI" id="CHEBI:30616"/>
    </ligand>
</feature>
<keyword evidence="4" id="KW-0677">Repeat</keyword>
<comment type="caution">
    <text evidence="17">The sequence shown here is derived from an EMBL/GenBank/DDBJ whole genome shotgun (WGS) entry which is preliminary data.</text>
</comment>
<sequence>MLDMYDRYSSVIKFSELKDPTETWKIETLIGEGTYGEVYSGKHKVTGEQVAIKVIETIHEQIEEIEHEYVILRDMCNHPNMPKFYGLYLKQKQDTAESQIWFVMEMCSQGSITHLSRYLLETNQQLGEYLMAHVLKETLKVLHYLHKNHVMHRDVKGHNILITNSGDIKLVDFGVSCLLKNSAARKNTSVGTPYWMAPEVIACERQIDYNYDIRCDIWSLGITAIEIAEGEPPLADLHPMRALFKIPRNPPPQFADPQKWSKEFKDFVSRCLIKDFELRPNTEDLLKHPFISKVPEDISEFRNQLKKLTSRVQQTVHEPDITTKKGRLKSHRKSKYKNMDMETAEDLASLENLDEDIIVEQLRHRYNEGVIYTYIGDILLAVNPFRPLTLYGDEHSQLYMNSVKDDNPPHIYAVADQSYQMMMHNKKNQCIVISGESGAGKTESANLLVQQLTQLGKAANRTLEERILQVNPLMEAFGNAKTVINDNSSRFGKYLEMIFTLNGTVIGAKITEYLLEKSRVISQAIGEQNFHVFYYIHDGLGSEDKNTLYHLKENTTYRYIDEYTSGNRDIAAISVNRVKFRAIQHCFDIIGFKQKEVGSVYGIIAAILHSGNIEFKETDGQHGGEACSISNMNLVNIVSELLGIPSADLIEALTSTGMVARGELIVRENTVPEAIDSRDAMSKALYGRLFSWIVNRINTLLKPQNMSEISQDSLIVGLLDIFGFEHFPQNSFEQLCINIANEQIQYYFNQHIFAWEMQEYKNEGLEGIDVTFVDNRPLLDMFLMKPLGLLALLDEESHFPKATDFTLVDKFHKNIQVKYYSRPKGDKLEFGIDHYAGKVVYDATGFLEKNRDRLPADIVSNLASANGSVVSSIRSTPSSSSLSSPSDAPGIVSVMSYNKRNTSSSMGGSRVSDYIQK</sequence>
<feature type="region of interest" description="Disordered" evidence="14">
    <location>
        <begin position="874"/>
        <end position="917"/>
    </location>
</feature>
<comment type="similarity">
    <text evidence="12">Belongs to the TRAFAC class myosin-kinesin ATPase superfamily. Myosin family.</text>
</comment>
<evidence type="ECO:0000256" key="8">
    <source>
        <dbReference type="ARBA" id="ARBA00023175"/>
    </source>
</evidence>
<dbReference type="InterPro" id="IPR017441">
    <property type="entry name" value="Protein_kinase_ATP_BS"/>
</dbReference>
<evidence type="ECO:0000256" key="10">
    <source>
        <dbReference type="ARBA" id="ARBA00023212"/>
    </source>
</evidence>
<keyword evidence="18" id="KW-1185">Reference proteome</keyword>
<evidence type="ECO:0000256" key="6">
    <source>
        <dbReference type="ARBA" id="ARBA00022840"/>
    </source>
</evidence>
<evidence type="ECO:0000313" key="18">
    <source>
        <dbReference type="Proteomes" id="UP001217089"/>
    </source>
</evidence>
<dbReference type="Gene3D" id="3.30.200.20">
    <property type="entry name" value="Phosphorylase Kinase, domain 1"/>
    <property type="match status" value="1"/>
</dbReference>
<dbReference type="PROSITE" id="PS00108">
    <property type="entry name" value="PROTEIN_KINASE_ST"/>
    <property type="match status" value="1"/>
</dbReference>
<dbReference type="SUPFAM" id="SSF52540">
    <property type="entry name" value="P-loop containing nucleoside triphosphate hydrolases"/>
    <property type="match status" value="1"/>
</dbReference>
<dbReference type="Gene3D" id="3.40.850.10">
    <property type="entry name" value="Kinesin motor domain"/>
    <property type="match status" value="1"/>
</dbReference>
<evidence type="ECO:0000256" key="3">
    <source>
        <dbReference type="ARBA" id="ARBA00022490"/>
    </source>
</evidence>
<dbReference type="PROSITE" id="PS51456">
    <property type="entry name" value="MYOSIN_MOTOR"/>
    <property type="match status" value="1"/>
</dbReference>
<feature type="domain" description="Protein kinase" evidence="15">
    <location>
        <begin position="24"/>
        <end position="291"/>
    </location>
</feature>
<keyword evidence="10" id="KW-0206">Cytoskeleton</keyword>
<evidence type="ECO:0000256" key="9">
    <source>
        <dbReference type="ARBA" id="ARBA00023203"/>
    </source>
</evidence>
<keyword evidence="7 12" id="KW-0518">Myosin</keyword>
<dbReference type="PANTHER" id="PTHR46256">
    <property type="entry name" value="AGAP011099-PA"/>
    <property type="match status" value="1"/>
</dbReference>
<evidence type="ECO:0000259" key="16">
    <source>
        <dbReference type="PROSITE" id="PS51456"/>
    </source>
</evidence>
<evidence type="ECO:0000256" key="14">
    <source>
        <dbReference type="SAM" id="MobiDB-lite"/>
    </source>
</evidence>
<feature type="domain" description="Myosin motor" evidence="16">
    <location>
        <begin position="342"/>
        <end position="917"/>
    </location>
</feature>
<feature type="compositionally biased region" description="Low complexity" evidence="14">
    <location>
        <begin position="874"/>
        <end position="886"/>
    </location>
</feature>